<name>A0A4Q7JCY6_9PSEU</name>
<dbReference type="OrthoDB" id="3655573at2"/>
<dbReference type="EMBL" id="SFCC01000001">
    <property type="protein sequence ID" value="RZQ65770.1"/>
    <property type="molecule type" value="Genomic_DNA"/>
</dbReference>
<dbReference type="InterPro" id="IPR025751">
    <property type="entry name" value="RsbRD_N_dom"/>
</dbReference>
<dbReference type="InterPro" id="IPR042070">
    <property type="entry name" value="PucR_C-HTH_sf"/>
</dbReference>
<evidence type="ECO:0000313" key="3">
    <source>
        <dbReference type="EMBL" id="RZQ65770.1"/>
    </source>
</evidence>
<feature type="domain" description="PucR C-terminal helix-turn-helix" evidence="1">
    <location>
        <begin position="313"/>
        <end position="354"/>
    </location>
</feature>
<evidence type="ECO:0000313" key="4">
    <source>
        <dbReference type="Proteomes" id="UP000292003"/>
    </source>
</evidence>
<protein>
    <submittedName>
        <fullName evidence="3">PucR family transcriptional regulator</fullName>
    </submittedName>
</protein>
<dbReference type="AlphaFoldDB" id="A0A4Q7JCY6"/>
<dbReference type="PANTHER" id="PTHR33744:SF1">
    <property type="entry name" value="DNA-BINDING TRANSCRIPTIONAL ACTIVATOR ADER"/>
    <property type="match status" value="1"/>
</dbReference>
<comment type="caution">
    <text evidence="3">The sequence shown here is derived from an EMBL/GenBank/DDBJ whole genome shotgun (WGS) entry which is preliminary data.</text>
</comment>
<dbReference type="Proteomes" id="UP000292003">
    <property type="component" value="Unassembled WGS sequence"/>
</dbReference>
<proteinExistence type="predicted"/>
<feature type="domain" description="RsbT co-antagonist protein RsbRD N-terminal" evidence="2">
    <location>
        <begin position="23"/>
        <end position="158"/>
    </location>
</feature>
<reference evidence="3 4" key="1">
    <citation type="submission" date="2019-02" db="EMBL/GenBank/DDBJ databases">
        <title>Draft genome sequence of Amycolatopsis sp. 8-3EHSu isolated from roots of Suaeda maritima.</title>
        <authorList>
            <person name="Duangmal K."/>
            <person name="Chantavorakit T."/>
        </authorList>
    </citation>
    <scope>NUCLEOTIDE SEQUENCE [LARGE SCALE GENOMIC DNA]</scope>
    <source>
        <strain evidence="3 4">8-3EHSu</strain>
    </source>
</reference>
<gene>
    <name evidence="3" type="ORF">EWH70_01400</name>
</gene>
<dbReference type="Pfam" id="PF13556">
    <property type="entry name" value="HTH_30"/>
    <property type="match status" value="1"/>
</dbReference>
<dbReference type="InterPro" id="IPR025736">
    <property type="entry name" value="PucR_C-HTH_dom"/>
</dbReference>
<accession>A0A4Q7JCY6</accession>
<dbReference type="InterPro" id="IPR051448">
    <property type="entry name" value="CdaR-like_regulators"/>
</dbReference>
<dbReference type="Gene3D" id="1.10.10.2840">
    <property type="entry name" value="PucR C-terminal helix-turn-helix domain"/>
    <property type="match status" value="1"/>
</dbReference>
<dbReference type="RefSeq" id="WP_130473338.1">
    <property type="nucleotide sequence ID" value="NZ_SFCC01000001.1"/>
</dbReference>
<dbReference type="PANTHER" id="PTHR33744">
    <property type="entry name" value="CARBOHYDRATE DIACID REGULATOR"/>
    <property type="match status" value="1"/>
</dbReference>
<dbReference type="Pfam" id="PF14361">
    <property type="entry name" value="RsbRD_N"/>
    <property type="match status" value="1"/>
</dbReference>
<evidence type="ECO:0000259" key="1">
    <source>
        <dbReference type="Pfam" id="PF13556"/>
    </source>
</evidence>
<sequence length="383" mass="40883">MTVGQWSDRVGRILREMAADQGVLDEVVATARAAAPEVARLPEAENRRHIAVLLAAGLALFDEAAEPDDSGFAAAASLGADRAAQGVPITALLRGVQAGRSRAVEIAIARGRAAGVPEQVLVETLLDVDRHIGELERQVITGYHTAELELSRTARDARTQLLRRAVLGRRPSDEELTQAGICPDGPQHCLVSDVSDPVQARTLEHELGEGVFGLVDGRLTGLLPRLPAPGAGGTALTVVTPAVPLDEIPALYSLCVTALGTAKRRRARGRHLLTELAGEVALAAQPALGALLGTTLLGALDPADRFHRQLAFTALAYLDNDRRLDHTAAALHVHPNTVRYRLDRLREITGLSVEAGAPGDQPGVLRGLRMWWGLRSWLDQPEV</sequence>
<organism evidence="3 4">
    <name type="scientific">Amycolatopsis suaedae</name>
    <dbReference type="NCBI Taxonomy" id="2510978"/>
    <lineage>
        <taxon>Bacteria</taxon>
        <taxon>Bacillati</taxon>
        <taxon>Actinomycetota</taxon>
        <taxon>Actinomycetes</taxon>
        <taxon>Pseudonocardiales</taxon>
        <taxon>Pseudonocardiaceae</taxon>
        <taxon>Amycolatopsis</taxon>
    </lineage>
</organism>
<keyword evidence="4" id="KW-1185">Reference proteome</keyword>
<evidence type="ECO:0000259" key="2">
    <source>
        <dbReference type="Pfam" id="PF14361"/>
    </source>
</evidence>